<protein>
    <submittedName>
        <fullName evidence="3">Uncharacterized protein</fullName>
    </submittedName>
</protein>
<dbReference type="AlphaFoldDB" id="A0A915CWF4"/>
<reference evidence="3" key="1">
    <citation type="submission" date="2022-11" db="UniProtKB">
        <authorList>
            <consortium name="WormBaseParasite"/>
        </authorList>
    </citation>
    <scope>IDENTIFICATION</scope>
</reference>
<keyword evidence="2" id="KW-1185">Reference proteome</keyword>
<sequence>MLESGCASAKGHLRVINSKKIGSILLLSCCKKIYAADVVFGQLSRSLDEEKQDAGDAYNQNGAEHREQQFAPDI</sequence>
<organism evidence="2 3">
    <name type="scientific">Ditylenchus dipsaci</name>
    <dbReference type="NCBI Taxonomy" id="166011"/>
    <lineage>
        <taxon>Eukaryota</taxon>
        <taxon>Metazoa</taxon>
        <taxon>Ecdysozoa</taxon>
        <taxon>Nematoda</taxon>
        <taxon>Chromadorea</taxon>
        <taxon>Rhabditida</taxon>
        <taxon>Tylenchina</taxon>
        <taxon>Tylenchomorpha</taxon>
        <taxon>Sphaerularioidea</taxon>
        <taxon>Anguinidae</taxon>
        <taxon>Anguininae</taxon>
        <taxon>Ditylenchus</taxon>
    </lineage>
</organism>
<accession>A0A915CWF4</accession>
<dbReference type="WBParaSite" id="jg12886">
    <property type="protein sequence ID" value="jg12886"/>
    <property type="gene ID" value="jg12886"/>
</dbReference>
<dbReference type="Proteomes" id="UP000887574">
    <property type="component" value="Unplaced"/>
</dbReference>
<name>A0A915CWF4_9BILA</name>
<proteinExistence type="predicted"/>
<evidence type="ECO:0000313" key="2">
    <source>
        <dbReference type="Proteomes" id="UP000887574"/>
    </source>
</evidence>
<evidence type="ECO:0000256" key="1">
    <source>
        <dbReference type="SAM" id="MobiDB-lite"/>
    </source>
</evidence>
<feature type="region of interest" description="Disordered" evidence="1">
    <location>
        <begin position="51"/>
        <end position="74"/>
    </location>
</feature>
<evidence type="ECO:0000313" key="3">
    <source>
        <dbReference type="WBParaSite" id="jg12886"/>
    </source>
</evidence>